<dbReference type="AlphaFoldDB" id="A0A432XC26"/>
<dbReference type="STRING" id="519452.SAMN04488139_2549"/>
<keyword evidence="4" id="KW-1185">Reference proteome</keyword>
<feature type="region of interest" description="Disordered" evidence="1">
    <location>
        <begin position="76"/>
        <end position="101"/>
    </location>
</feature>
<gene>
    <name evidence="3" type="ORF">CWE24_11995</name>
</gene>
<protein>
    <submittedName>
        <fullName evidence="3">Uncharacterized protein</fullName>
    </submittedName>
</protein>
<evidence type="ECO:0000313" key="4">
    <source>
        <dbReference type="Proteomes" id="UP000286985"/>
    </source>
</evidence>
<name>A0A432XC26_9GAMM</name>
<dbReference type="EMBL" id="PIPU01000008">
    <property type="protein sequence ID" value="RUO46283.1"/>
    <property type="molecule type" value="Genomic_DNA"/>
</dbReference>
<evidence type="ECO:0000256" key="2">
    <source>
        <dbReference type="SAM" id="Phobius"/>
    </source>
</evidence>
<sequence length="101" mass="11416">MKLNRVQVLRHNIGTENMDLITSFMSNPIVGFIGYLLSFVAAIIAIVQYSARSEAEDEVRSLRIEITNLQANTKNENTVRQGEKSQYFQENNGPVNIDNRG</sequence>
<evidence type="ECO:0000313" key="3">
    <source>
        <dbReference type="EMBL" id="RUO46283.1"/>
    </source>
</evidence>
<organism evidence="3 4">
    <name type="scientific">Pseudidiomarina donghaiensis</name>
    <dbReference type="NCBI Taxonomy" id="519452"/>
    <lineage>
        <taxon>Bacteria</taxon>
        <taxon>Pseudomonadati</taxon>
        <taxon>Pseudomonadota</taxon>
        <taxon>Gammaproteobacteria</taxon>
        <taxon>Alteromonadales</taxon>
        <taxon>Idiomarinaceae</taxon>
        <taxon>Pseudidiomarina</taxon>
    </lineage>
</organism>
<accession>A0A432XC26</accession>
<keyword evidence="2" id="KW-1133">Transmembrane helix</keyword>
<dbReference type="Proteomes" id="UP000286985">
    <property type="component" value="Unassembled WGS sequence"/>
</dbReference>
<keyword evidence="2" id="KW-0812">Transmembrane</keyword>
<keyword evidence="2" id="KW-0472">Membrane</keyword>
<feature type="compositionally biased region" description="Polar residues" evidence="1">
    <location>
        <begin position="76"/>
        <end position="94"/>
    </location>
</feature>
<reference evidence="4" key="1">
    <citation type="journal article" date="2018" name="Front. Microbiol.">
        <title>Genome-Based Analysis Reveals the Taxonomy and Diversity of the Family Idiomarinaceae.</title>
        <authorList>
            <person name="Liu Y."/>
            <person name="Lai Q."/>
            <person name="Shao Z."/>
        </authorList>
    </citation>
    <scope>NUCLEOTIDE SEQUENCE [LARGE SCALE GENOMIC DNA]</scope>
    <source>
        <strain evidence="4">908033</strain>
    </source>
</reference>
<comment type="caution">
    <text evidence="3">The sequence shown here is derived from an EMBL/GenBank/DDBJ whole genome shotgun (WGS) entry which is preliminary data.</text>
</comment>
<feature type="transmembrane region" description="Helical" evidence="2">
    <location>
        <begin position="29"/>
        <end position="51"/>
    </location>
</feature>
<evidence type="ECO:0000256" key="1">
    <source>
        <dbReference type="SAM" id="MobiDB-lite"/>
    </source>
</evidence>
<proteinExistence type="predicted"/>